<comment type="function">
    <text evidence="2">Specific and highly efficient GDP-D-glucose phosphorylase regulating the levels of GDP-D-glucose in cells.</text>
</comment>
<sequence>MQKLPINSPFRIAFNSLGGQASVNHLHFHLFSSNLFERTEGEKVVNKELLPIETINFPLKNGFGAVNDPLVHPSRFFVFEMGLKNLVERTIKCIKTLQLKEIPHNLIICPRNNEKKYRVFLIPRKRNNKKSLNAADITIACLEYAGLFCCKRATDFENFGEKEFAEFLLNENIENEEFEHLKSLFEELSK</sequence>
<evidence type="ECO:0000256" key="1">
    <source>
        <dbReference type="ARBA" id="ARBA00000063"/>
    </source>
</evidence>
<dbReference type="InterPro" id="IPR026506">
    <property type="entry name" value="GDPGP"/>
</dbReference>
<protein>
    <recommendedName>
        <fullName evidence="4">GDP-D-glucose phosphorylase 1</fullName>
        <ecNumber evidence="3">2.7.7.78</ecNumber>
    </recommendedName>
</protein>
<reference evidence="6 7" key="1">
    <citation type="journal article" date="2024" name="BMC Biol.">
        <title>Comparative genomics of Ascetosporea gives new insight into the evolutionary basis for animal parasitism in Rhizaria.</title>
        <authorList>
            <person name="Hiltunen Thoren M."/>
            <person name="Onut-Brannstrom I."/>
            <person name="Alfjorden A."/>
            <person name="Peckova H."/>
            <person name="Swords F."/>
            <person name="Hooper C."/>
            <person name="Holzer A.S."/>
            <person name="Bass D."/>
            <person name="Burki F."/>
        </authorList>
    </citation>
    <scope>NUCLEOTIDE SEQUENCE [LARGE SCALE GENOMIC DNA]</scope>
    <source>
        <strain evidence="6">20-A016</strain>
    </source>
</reference>
<organism evidence="6 7">
    <name type="scientific">Bonamia ostreae</name>
    <dbReference type="NCBI Taxonomy" id="126728"/>
    <lineage>
        <taxon>Eukaryota</taxon>
        <taxon>Sar</taxon>
        <taxon>Rhizaria</taxon>
        <taxon>Endomyxa</taxon>
        <taxon>Ascetosporea</taxon>
        <taxon>Haplosporida</taxon>
        <taxon>Bonamia</taxon>
    </lineage>
</organism>
<evidence type="ECO:0000313" key="6">
    <source>
        <dbReference type="EMBL" id="MES1919730.1"/>
    </source>
</evidence>
<dbReference type="Proteomes" id="UP001439008">
    <property type="component" value="Unassembled WGS sequence"/>
</dbReference>
<dbReference type="PANTHER" id="PTHR20884">
    <property type="entry name" value="GDP-D-GLUCOSE PHOSPHORYLASE 1"/>
    <property type="match status" value="1"/>
</dbReference>
<comment type="catalytic activity">
    <reaction evidence="1">
        <text>GDP-alpha-D-glucose + phosphate = alpha-D-glucose 1-phosphate + GDP + H(+)</text>
        <dbReference type="Rhea" id="RHEA:30387"/>
        <dbReference type="ChEBI" id="CHEBI:15378"/>
        <dbReference type="ChEBI" id="CHEBI:43474"/>
        <dbReference type="ChEBI" id="CHEBI:58189"/>
        <dbReference type="ChEBI" id="CHEBI:58601"/>
        <dbReference type="ChEBI" id="CHEBI:62230"/>
        <dbReference type="EC" id="2.7.7.78"/>
    </reaction>
</comment>
<dbReference type="EMBL" id="JBDODL010000382">
    <property type="protein sequence ID" value="MES1919730.1"/>
    <property type="molecule type" value="Genomic_DNA"/>
</dbReference>
<dbReference type="Pfam" id="PF26216">
    <property type="entry name" value="GDPGP1_C"/>
    <property type="match status" value="1"/>
</dbReference>
<evidence type="ECO:0000259" key="5">
    <source>
        <dbReference type="Pfam" id="PF26216"/>
    </source>
</evidence>
<dbReference type="PANTHER" id="PTHR20884:SF8">
    <property type="entry name" value="GDP-D-GLUCOSE PHOSPHORYLASE 1"/>
    <property type="match status" value="1"/>
</dbReference>
<name>A0ABV2AJ80_9EUKA</name>
<comment type="caution">
    <text evidence="6">The sequence shown here is derived from an EMBL/GenBank/DDBJ whole genome shotgun (WGS) entry which is preliminary data.</text>
</comment>
<evidence type="ECO:0000256" key="4">
    <source>
        <dbReference type="ARBA" id="ARBA00018857"/>
    </source>
</evidence>
<proteinExistence type="predicted"/>
<dbReference type="EC" id="2.7.7.78" evidence="3"/>
<evidence type="ECO:0000256" key="3">
    <source>
        <dbReference type="ARBA" id="ARBA00012507"/>
    </source>
</evidence>
<feature type="domain" description="GDPGP1-like C-terminal" evidence="5">
    <location>
        <begin position="71"/>
        <end position="185"/>
    </location>
</feature>
<accession>A0ABV2AJ80</accession>
<evidence type="ECO:0000313" key="7">
    <source>
        <dbReference type="Proteomes" id="UP001439008"/>
    </source>
</evidence>
<keyword evidence="7" id="KW-1185">Reference proteome</keyword>
<dbReference type="InterPro" id="IPR058865">
    <property type="entry name" value="GDPGP1_C"/>
</dbReference>
<gene>
    <name evidence="6" type="ORF">MHBO_001510</name>
</gene>
<evidence type="ECO:0000256" key="2">
    <source>
        <dbReference type="ARBA" id="ARBA00003049"/>
    </source>
</evidence>